<dbReference type="NCBIfam" id="TIGR04104">
    <property type="entry name" value="cxxc_20_cxxc"/>
    <property type="match status" value="1"/>
</dbReference>
<keyword evidence="1" id="KW-0472">Membrane</keyword>
<name>A0A6B3TLX6_9BACI</name>
<comment type="caution">
    <text evidence="2">The sequence shown here is derived from an EMBL/GenBank/DDBJ whole genome shotgun (WGS) entry which is preliminary data.</text>
</comment>
<keyword evidence="1" id="KW-0812">Transmembrane</keyword>
<keyword evidence="1" id="KW-1133">Transmembrane helix</keyword>
<keyword evidence="3" id="KW-1185">Reference proteome</keyword>
<gene>
    <name evidence="2" type="ORF">G4Z05_00160</name>
</gene>
<feature type="transmembrane region" description="Helical" evidence="1">
    <location>
        <begin position="45"/>
        <end position="65"/>
    </location>
</feature>
<proteinExistence type="predicted"/>
<accession>A0A6B3TLX6</accession>
<dbReference type="AlphaFoldDB" id="A0A6B3TLX6"/>
<dbReference type="EMBL" id="JAAIUV010000001">
    <property type="protein sequence ID" value="NEX77316.1"/>
    <property type="molecule type" value="Genomic_DNA"/>
</dbReference>
<organism evidence="2 3">
    <name type="scientific">Neobacillus thermocopriae</name>
    <dbReference type="NCBI Taxonomy" id="1215031"/>
    <lineage>
        <taxon>Bacteria</taxon>
        <taxon>Bacillati</taxon>
        <taxon>Bacillota</taxon>
        <taxon>Bacilli</taxon>
        <taxon>Bacillales</taxon>
        <taxon>Bacillaceae</taxon>
        <taxon>Neobacillus</taxon>
    </lineage>
</organism>
<protein>
    <recommendedName>
        <fullName evidence="4">Cxxc_20_cxxc protein</fullName>
    </recommendedName>
</protein>
<feature type="transmembrane region" description="Helical" evidence="1">
    <location>
        <begin position="71"/>
        <end position="89"/>
    </location>
</feature>
<evidence type="ECO:0000313" key="3">
    <source>
        <dbReference type="Proteomes" id="UP000481621"/>
    </source>
</evidence>
<evidence type="ECO:0008006" key="4">
    <source>
        <dbReference type="Google" id="ProtNLM"/>
    </source>
</evidence>
<sequence>MPNCQHCGKKWSWFDSIKKLVTFRKKIKCHHCGKIQYQSTSSRNITSLFVLLSIITIPFSIMFHLSLTSVLLLELAFILLVLFVMPLFLKLSNMEEPLW</sequence>
<dbReference type="InterPro" id="IPR026369">
    <property type="entry name" value="CxxC_20_CxxC"/>
</dbReference>
<dbReference type="Proteomes" id="UP000481621">
    <property type="component" value="Unassembled WGS sequence"/>
</dbReference>
<reference evidence="2" key="1">
    <citation type="submission" date="2020-02" db="EMBL/GenBank/DDBJ databases">
        <title>Bacillus sedimentmangrovi sp. nov., isolated from sediment of the mangrove ecosystem.</title>
        <authorList>
            <person name="Liu G."/>
        </authorList>
    </citation>
    <scope>NUCLEOTIDE SEQUENCE [LARGE SCALE GENOMIC DNA]</scope>
    <source>
        <strain evidence="2">SgZ-7</strain>
    </source>
</reference>
<evidence type="ECO:0000313" key="2">
    <source>
        <dbReference type="EMBL" id="NEX77316.1"/>
    </source>
</evidence>
<dbReference type="RefSeq" id="WP_163249802.1">
    <property type="nucleotide sequence ID" value="NZ_JAAIUV010000001.1"/>
</dbReference>
<evidence type="ECO:0000256" key="1">
    <source>
        <dbReference type="SAM" id="Phobius"/>
    </source>
</evidence>